<organism evidence="2">
    <name type="scientific">Siphoviridae sp. ctD6g5</name>
    <dbReference type="NCBI Taxonomy" id="2826196"/>
    <lineage>
        <taxon>Viruses</taxon>
        <taxon>Duplodnaviria</taxon>
        <taxon>Heunggongvirae</taxon>
        <taxon>Uroviricota</taxon>
        <taxon>Caudoviricetes</taxon>
    </lineage>
</organism>
<protein>
    <submittedName>
        <fullName evidence="2">Uncharacterized protein</fullName>
    </submittedName>
</protein>
<name>A0A8S5MRP9_9CAUD</name>
<proteinExistence type="predicted"/>
<sequence length="101" mass="11151">MTLQIFLTGLLLVSILTGLVTEAIKRILEEQKKQYYSNTLAGIVAVVIAVLVDIGYTVLNNMAFDVTWVVYLIALIGLSWLCAMVGYDKVIQALSQIRSKS</sequence>
<evidence type="ECO:0000313" key="2">
    <source>
        <dbReference type="EMBL" id="DAD84974.1"/>
    </source>
</evidence>
<reference evidence="2" key="1">
    <citation type="journal article" date="2021" name="Proc. Natl. Acad. Sci. U.S.A.">
        <title>A Catalog of Tens of Thousands of Viruses from Human Metagenomes Reveals Hidden Associations with Chronic Diseases.</title>
        <authorList>
            <person name="Tisza M.J."/>
            <person name="Buck C.B."/>
        </authorList>
    </citation>
    <scope>NUCLEOTIDE SEQUENCE</scope>
    <source>
        <strain evidence="2">CtD6g5</strain>
    </source>
</reference>
<feature type="transmembrane region" description="Helical" evidence="1">
    <location>
        <begin position="68"/>
        <end position="87"/>
    </location>
</feature>
<keyword evidence="1" id="KW-0812">Transmembrane</keyword>
<keyword evidence="1" id="KW-1133">Transmembrane helix</keyword>
<accession>A0A8S5MRP9</accession>
<evidence type="ECO:0000256" key="1">
    <source>
        <dbReference type="SAM" id="Phobius"/>
    </source>
</evidence>
<keyword evidence="1" id="KW-0472">Membrane</keyword>
<feature type="transmembrane region" description="Helical" evidence="1">
    <location>
        <begin position="6"/>
        <end position="24"/>
    </location>
</feature>
<feature type="transmembrane region" description="Helical" evidence="1">
    <location>
        <begin position="36"/>
        <end position="56"/>
    </location>
</feature>
<dbReference type="EMBL" id="BK014970">
    <property type="protein sequence ID" value="DAD84974.1"/>
    <property type="molecule type" value="Genomic_DNA"/>
</dbReference>